<evidence type="ECO:0000256" key="1">
    <source>
        <dbReference type="ARBA" id="ARBA00003747"/>
    </source>
</evidence>
<evidence type="ECO:0000256" key="12">
    <source>
        <dbReference type="ARBA" id="ARBA00033194"/>
    </source>
</evidence>
<dbReference type="PROSITE" id="PS50011">
    <property type="entry name" value="PROTEIN_KINASE_DOM"/>
    <property type="match status" value="1"/>
</dbReference>
<comment type="catalytic activity">
    <reaction evidence="13">
        <text>L-threonyl-[protein] + ATP = O-phospho-L-threonyl-[protein] + ADP + H(+)</text>
        <dbReference type="Rhea" id="RHEA:46608"/>
        <dbReference type="Rhea" id="RHEA-COMP:11060"/>
        <dbReference type="Rhea" id="RHEA-COMP:11605"/>
        <dbReference type="ChEBI" id="CHEBI:15378"/>
        <dbReference type="ChEBI" id="CHEBI:30013"/>
        <dbReference type="ChEBI" id="CHEBI:30616"/>
        <dbReference type="ChEBI" id="CHEBI:61977"/>
        <dbReference type="ChEBI" id="CHEBI:456216"/>
        <dbReference type="EC" id="2.7.11.1"/>
    </reaction>
</comment>
<evidence type="ECO:0000313" key="16">
    <source>
        <dbReference type="EMBL" id="KAG9257611.1"/>
    </source>
</evidence>
<evidence type="ECO:0000313" key="17">
    <source>
        <dbReference type="Proteomes" id="UP000887229"/>
    </source>
</evidence>
<evidence type="ECO:0000256" key="10">
    <source>
        <dbReference type="ARBA" id="ARBA00022840"/>
    </source>
</evidence>
<dbReference type="PANTHER" id="PTHR47634">
    <property type="entry name" value="PROTEIN KINASE DOMAIN-CONTAINING PROTEIN-RELATED"/>
    <property type="match status" value="1"/>
</dbReference>
<evidence type="ECO:0000256" key="5">
    <source>
        <dbReference type="ARBA" id="ARBA00019973"/>
    </source>
</evidence>
<dbReference type="GO" id="GO:0000245">
    <property type="term" value="P:spliceosomal complex assembly"/>
    <property type="evidence" value="ECO:0007669"/>
    <property type="project" value="TreeGrafter"/>
</dbReference>
<feature type="domain" description="Protein kinase" evidence="15">
    <location>
        <begin position="30"/>
        <end position="392"/>
    </location>
</feature>
<evidence type="ECO:0000259" key="15">
    <source>
        <dbReference type="PROSITE" id="PS50011"/>
    </source>
</evidence>
<evidence type="ECO:0000256" key="6">
    <source>
        <dbReference type="ARBA" id="ARBA00022527"/>
    </source>
</evidence>
<organism evidence="16 17">
    <name type="scientific">Emericellopsis atlantica</name>
    <dbReference type="NCBI Taxonomy" id="2614577"/>
    <lineage>
        <taxon>Eukaryota</taxon>
        <taxon>Fungi</taxon>
        <taxon>Dikarya</taxon>
        <taxon>Ascomycota</taxon>
        <taxon>Pezizomycotina</taxon>
        <taxon>Sordariomycetes</taxon>
        <taxon>Hypocreomycetidae</taxon>
        <taxon>Hypocreales</taxon>
        <taxon>Bionectriaceae</taxon>
        <taxon>Emericellopsis</taxon>
    </lineage>
</organism>
<dbReference type="GO" id="GO:0050684">
    <property type="term" value="P:regulation of mRNA processing"/>
    <property type="evidence" value="ECO:0007669"/>
    <property type="project" value="TreeGrafter"/>
</dbReference>
<dbReference type="EMBL" id="MU251245">
    <property type="protein sequence ID" value="KAG9257611.1"/>
    <property type="molecule type" value="Genomic_DNA"/>
</dbReference>
<name>A0A9P8CUH8_9HYPO</name>
<comment type="subunit">
    <text evidence="2">Component of the EKC/KEOPS complex composed of at least BUD32, CGI121, GON7, KAE1 and PCC1; the whole complex dimerizes.</text>
</comment>
<keyword evidence="8" id="KW-0547">Nucleotide-binding</keyword>
<dbReference type="SMART" id="SM00220">
    <property type="entry name" value="S_TKc"/>
    <property type="match status" value="1"/>
</dbReference>
<keyword evidence="9 16" id="KW-0418">Kinase</keyword>
<evidence type="ECO:0000256" key="9">
    <source>
        <dbReference type="ARBA" id="ARBA00022777"/>
    </source>
</evidence>
<evidence type="ECO:0000256" key="7">
    <source>
        <dbReference type="ARBA" id="ARBA00022679"/>
    </source>
</evidence>
<dbReference type="InterPro" id="IPR051334">
    <property type="entry name" value="SRPK"/>
</dbReference>
<dbReference type="GO" id="GO:0004674">
    <property type="term" value="F:protein serine/threonine kinase activity"/>
    <property type="evidence" value="ECO:0007669"/>
    <property type="project" value="UniProtKB-KW"/>
</dbReference>
<dbReference type="InterPro" id="IPR011009">
    <property type="entry name" value="Kinase-like_dom_sf"/>
</dbReference>
<accession>A0A9P8CUH8</accession>
<evidence type="ECO:0000256" key="8">
    <source>
        <dbReference type="ARBA" id="ARBA00022741"/>
    </source>
</evidence>
<evidence type="ECO:0000256" key="4">
    <source>
        <dbReference type="ARBA" id="ARBA00013948"/>
    </source>
</evidence>
<dbReference type="InterPro" id="IPR000719">
    <property type="entry name" value="Prot_kinase_dom"/>
</dbReference>
<sequence>MKQTARTIQCRPRLFYLQRPENFHRVPDATPIEEELLPGYKAENYYPITTDTTLQSRYHIICKLGRGVGTSQYRAVKVCTRTTEGAVPAQASQEIAVAEFLKTSPVQEHPGRRSVRIALDSFTLNGPHGTHTCLVYAPQGMTLTELRDYLPNNRLPKQMLQSTVQLLLIALDYLHKNSVVHTDISPNNLLVGATDEDDTAFSQLEKDEQTCPVARKVLSDRTIYMSRPVPRTKGKLILSDMGSARFGHETFKGDIMPDVYRAPEVILGMEWSSKVDLWSVGVMIWDLLEGKRLFHAKKDGVLDDEQHLAEMVSLMGNPPPEFVRRSPICARFFDEEGNWKGSIPIPSQSFEDRITQVQGEDKELLLVFVRSLLCWLPEERPTAEEMAYDDFLMQAYFASQSKHEG</sequence>
<gene>
    <name evidence="16" type="ORF">F5Z01DRAFT_741580</name>
</gene>
<dbReference type="AlphaFoldDB" id="A0A9P8CUH8"/>
<dbReference type="RefSeq" id="XP_046121535.1">
    <property type="nucleotide sequence ID" value="XM_046266860.1"/>
</dbReference>
<evidence type="ECO:0000256" key="13">
    <source>
        <dbReference type="ARBA" id="ARBA00047899"/>
    </source>
</evidence>
<dbReference type="EC" id="2.7.11.1" evidence="3"/>
<dbReference type="PANTHER" id="PTHR47634:SF9">
    <property type="entry name" value="PROTEIN KINASE DOMAIN-CONTAINING PROTEIN-RELATED"/>
    <property type="match status" value="1"/>
</dbReference>
<comment type="caution">
    <text evidence="16">The sequence shown here is derived from an EMBL/GenBank/DDBJ whole genome shotgun (WGS) entry which is preliminary data.</text>
</comment>
<dbReference type="Proteomes" id="UP000887229">
    <property type="component" value="Unassembled WGS sequence"/>
</dbReference>
<comment type="function">
    <text evidence="1">Component of the EKC/KEOPS complex that is required for the formation of a threonylcarbamoyl group on adenosine at position 37 (t(6)A37) in tRNAs that read codons beginning with adenine. The complex is probably involved in the transfer of the threonylcarbamoyl moiety of threonylcarbamoyl-AMP (TC-AMP) to the N6 group of A37. BUD32 has ATPase activity in the context of the EKC/KEOPS complex and likely plays a supporting role to the catalytic subunit KAE1. The EKC/KEOPS complex also promotes both telomere uncapping and telomere elongation. The complex is required for efficient recruitment of transcriptional coactivators.</text>
</comment>
<dbReference type="OrthoDB" id="5979581at2759"/>
<reference evidence="16" key="1">
    <citation type="journal article" date="2021" name="IMA Fungus">
        <title>Genomic characterization of three marine fungi, including Emericellopsis atlantica sp. nov. with signatures of a generalist lifestyle and marine biomass degradation.</title>
        <authorList>
            <person name="Hagestad O.C."/>
            <person name="Hou L."/>
            <person name="Andersen J.H."/>
            <person name="Hansen E.H."/>
            <person name="Altermark B."/>
            <person name="Li C."/>
            <person name="Kuhnert E."/>
            <person name="Cox R.J."/>
            <person name="Crous P.W."/>
            <person name="Spatafora J.W."/>
            <person name="Lail K."/>
            <person name="Amirebrahimi M."/>
            <person name="Lipzen A."/>
            <person name="Pangilinan J."/>
            <person name="Andreopoulos W."/>
            <person name="Hayes R.D."/>
            <person name="Ng V."/>
            <person name="Grigoriev I.V."/>
            <person name="Jackson S.A."/>
            <person name="Sutton T.D.S."/>
            <person name="Dobson A.D.W."/>
            <person name="Rama T."/>
        </authorList>
    </citation>
    <scope>NUCLEOTIDE SEQUENCE</scope>
    <source>
        <strain evidence="16">TS7</strain>
    </source>
</reference>
<evidence type="ECO:0000256" key="11">
    <source>
        <dbReference type="ARBA" id="ARBA00030980"/>
    </source>
</evidence>
<proteinExistence type="predicted"/>
<evidence type="ECO:0000256" key="2">
    <source>
        <dbReference type="ARBA" id="ARBA00011534"/>
    </source>
</evidence>
<dbReference type="GeneID" id="70297763"/>
<protein>
    <recommendedName>
        <fullName evidence="5">EKC/KEOPS complex subunit BUD32</fullName>
        <ecNumber evidence="3">2.7.11.1</ecNumber>
    </recommendedName>
    <alternativeName>
        <fullName evidence="11 12">Atypical Serine/threonine protein kinase BUD32</fullName>
    </alternativeName>
    <alternativeName>
        <fullName evidence="4">EKC/KEOPS complex subunit bud32</fullName>
    </alternativeName>
</protein>
<keyword evidence="7" id="KW-0808">Transferase</keyword>
<keyword evidence="6" id="KW-0723">Serine/threonine-protein kinase</keyword>
<dbReference type="GO" id="GO:0005524">
    <property type="term" value="F:ATP binding"/>
    <property type="evidence" value="ECO:0007669"/>
    <property type="project" value="UniProtKB-KW"/>
</dbReference>
<dbReference type="Gene3D" id="3.30.200.20">
    <property type="entry name" value="Phosphorylase Kinase, domain 1"/>
    <property type="match status" value="1"/>
</dbReference>
<dbReference type="Gene3D" id="1.10.510.10">
    <property type="entry name" value="Transferase(Phosphotransferase) domain 1"/>
    <property type="match status" value="1"/>
</dbReference>
<keyword evidence="10" id="KW-0067">ATP-binding</keyword>
<evidence type="ECO:0000256" key="14">
    <source>
        <dbReference type="ARBA" id="ARBA00048679"/>
    </source>
</evidence>
<keyword evidence="17" id="KW-1185">Reference proteome</keyword>
<dbReference type="Pfam" id="PF00069">
    <property type="entry name" value="Pkinase"/>
    <property type="match status" value="1"/>
</dbReference>
<evidence type="ECO:0000256" key="3">
    <source>
        <dbReference type="ARBA" id="ARBA00012513"/>
    </source>
</evidence>
<comment type="catalytic activity">
    <reaction evidence="14">
        <text>L-seryl-[protein] + ATP = O-phospho-L-seryl-[protein] + ADP + H(+)</text>
        <dbReference type="Rhea" id="RHEA:17989"/>
        <dbReference type="Rhea" id="RHEA-COMP:9863"/>
        <dbReference type="Rhea" id="RHEA-COMP:11604"/>
        <dbReference type="ChEBI" id="CHEBI:15378"/>
        <dbReference type="ChEBI" id="CHEBI:29999"/>
        <dbReference type="ChEBI" id="CHEBI:30616"/>
        <dbReference type="ChEBI" id="CHEBI:83421"/>
        <dbReference type="ChEBI" id="CHEBI:456216"/>
        <dbReference type="EC" id="2.7.11.1"/>
    </reaction>
</comment>
<dbReference type="PROSITE" id="PS00109">
    <property type="entry name" value="PROTEIN_KINASE_TYR"/>
    <property type="match status" value="1"/>
</dbReference>
<dbReference type="SUPFAM" id="SSF56112">
    <property type="entry name" value="Protein kinase-like (PK-like)"/>
    <property type="match status" value="1"/>
</dbReference>
<dbReference type="InterPro" id="IPR008266">
    <property type="entry name" value="Tyr_kinase_AS"/>
</dbReference>